<dbReference type="InterPro" id="IPR050179">
    <property type="entry name" value="Trans_hexapeptide_repeat"/>
</dbReference>
<organism evidence="1">
    <name type="scientific">viral metagenome</name>
    <dbReference type="NCBI Taxonomy" id="1070528"/>
    <lineage>
        <taxon>unclassified sequences</taxon>
        <taxon>metagenomes</taxon>
        <taxon>organismal metagenomes</taxon>
    </lineage>
</organism>
<reference evidence="1" key="1">
    <citation type="submission" date="2020-03" db="EMBL/GenBank/DDBJ databases">
        <title>The deep terrestrial virosphere.</title>
        <authorList>
            <person name="Holmfeldt K."/>
            <person name="Nilsson E."/>
            <person name="Simone D."/>
            <person name="Lopez-Fernandez M."/>
            <person name="Wu X."/>
            <person name="de Brujin I."/>
            <person name="Lundin D."/>
            <person name="Andersson A."/>
            <person name="Bertilsson S."/>
            <person name="Dopson M."/>
        </authorList>
    </citation>
    <scope>NUCLEOTIDE SEQUENCE</scope>
    <source>
        <strain evidence="1">MM171B02023</strain>
    </source>
</reference>
<dbReference type="Gene3D" id="2.160.10.10">
    <property type="entry name" value="Hexapeptide repeat proteins"/>
    <property type="match status" value="1"/>
</dbReference>
<dbReference type="GO" id="GO:0016740">
    <property type="term" value="F:transferase activity"/>
    <property type="evidence" value="ECO:0007669"/>
    <property type="project" value="UniProtKB-KW"/>
</dbReference>
<name>A0A6M3MA04_9ZZZZ</name>
<dbReference type="SUPFAM" id="SSF51161">
    <property type="entry name" value="Trimeric LpxA-like enzymes"/>
    <property type="match status" value="1"/>
</dbReference>
<protein>
    <submittedName>
        <fullName evidence="1">Putative acetyltransferase</fullName>
    </submittedName>
</protein>
<accession>A0A6M3MA04</accession>
<gene>
    <name evidence="1" type="ORF">MM171B02023_0012</name>
</gene>
<evidence type="ECO:0000313" key="1">
    <source>
        <dbReference type="EMBL" id="QJB01779.1"/>
    </source>
</evidence>
<dbReference type="InterPro" id="IPR001451">
    <property type="entry name" value="Hexapep"/>
</dbReference>
<dbReference type="AlphaFoldDB" id="A0A6M3MA04"/>
<dbReference type="PANTHER" id="PTHR43300">
    <property type="entry name" value="ACETYLTRANSFERASE"/>
    <property type="match status" value="1"/>
</dbReference>
<sequence length="218" mass="24106">MDEVRKETSSLAKEERRQLIQSSEERHELFGKWIMEMEQEDRRVMEFFDAKFPFRKPLLIDGITIWSCCSIHPDAIIGEGSVIGHGVNITGPVVIGKHVRIQSYVFIPEGITIEDMVFIGPGVVFTNVKYPKVRARDFKVYSRTLVKRGANIGAGCIIGPDVTIGENSTIGMGSVVLKDVREGYIVRGSPAQHVRRYVEGSDVGEGIPQADADDKGGG</sequence>
<keyword evidence="1" id="KW-0808">Transferase</keyword>
<dbReference type="EMBL" id="MT143732">
    <property type="protein sequence ID" value="QJB01779.1"/>
    <property type="molecule type" value="Genomic_DNA"/>
</dbReference>
<dbReference type="Pfam" id="PF00132">
    <property type="entry name" value="Hexapep"/>
    <property type="match status" value="1"/>
</dbReference>
<dbReference type="CDD" id="cd03358">
    <property type="entry name" value="LbH_WxcM_N_like"/>
    <property type="match status" value="1"/>
</dbReference>
<dbReference type="PANTHER" id="PTHR43300:SF4">
    <property type="entry name" value="ACYL-[ACYL-CARRIER-PROTEIN]--UDP-N-ACETYLGLUCOSAMINE O-ACYLTRANSFERASE"/>
    <property type="match status" value="1"/>
</dbReference>
<proteinExistence type="predicted"/>
<dbReference type="InterPro" id="IPR011004">
    <property type="entry name" value="Trimer_LpxA-like_sf"/>
</dbReference>